<dbReference type="SMART" id="SM00240">
    <property type="entry name" value="FHA"/>
    <property type="match status" value="1"/>
</dbReference>
<dbReference type="GO" id="GO:0005886">
    <property type="term" value="C:plasma membrane"/>
    <property type="evidence" value="ECO:0007669"/>
    <property type="project" value="TreeGrafter"/>
</dbReference>
<comment type="subcellular location">
    <subcellularLocation>
        <location evidence="1">Membrane</location>
        <topology evidence="1">Multi-pass membrane protein</topology>
    </subcellularLocation>
</comment>
<name>A0A078KRH8_9FIRM</name>
<dbReference type="InterPro" id="IPR001182">
    <property type="entry name" value="FtsW/RodA"/>
</dbReference>
<keyword evidence="9" id="KW-1185">Reference proteome</keyword>
<dbReference type="InterPro" id="IPR008984">
    <property type="entry name" value="SMAD_FHA_dom_sf"/>
</dbReference>
<evidence type="ECO:0000256" key="5">
    <source>
        <dbReference type="ARBA" id="ARBA00023136"/>
    </source>
</evidence>
<dbReference type="InterPro" id="IPR000253">
    <property type="entry name" value="FHA_dom"/>
</dbReference>
<dbReference type="GO" id="GO:0051301">
    <property type="term" value="P:cell division"/>
    <property type="evidence" value="ECO:0007669"/>
    <property type="project" value="InterPro"/>
</dbReference>
<dbReference type="PANTHER" id="PTHR30474:SF3">
    <property type="entry name" value="PEPTIDOGLYCAN GLYCOSYLTRANSFERASE RODA"/>
    <property type="match status" value="1"/>
</dbReference>
<dbReference type="Pfam" id="PF00498">
    <property type="entry name" value="FHA"/>
    <property type="match status" value="1"/>
</dbReference>
<dbReference type="Gene3D" id="2.60.200.20">
    <property type="match status" value="1"/>
</dbReference>
<dbReference type="PATRIC" id="fig|29343.3.peg.656"/>
<dbReference type="PANTHER" id="PTHR30474">
    <property type="entry name" value="CELL CYCLE PROTEIN"/>
    <property type="match status" value="1"/>
</dbReference>
<dbReference type="CDD" id="cd00060">
    <property type="entry name" value="FHA"/>
    <property type="match status" value="1"/>
</dbReference>
<feature type="transmembrane region" description="Helical" evidence="6">
    <location>
        <begin position="358"/>
        <end position="374"/>
    </location>
</feature>
<feature type="transmembrane region" description="Helical" evidence="6">
    <location>
        <begin position="240"/>
        <end position="259"/>
    </location>
</feature>
<dbReference type="STRING" id="29343.CCDG5_0630"/>
<evidence type="ECO:0000256" key="1">
    <source>
        <dbReference type="ARBA" id="ARBA00004141"/>
    </source>
</evidence>
<dbReference type="AlphaFoldDB" id="A0A078KRH8"/>
<evidence type="ECO:0000313" key="9">
    <source>
        <dbReference type="Proteomes" id="UP000032431"/>
    </source>
</evidence>
<gene>
    <name evidence="8" type="ORF">CCDG5_0630</name>
</gene>
<dbReference type="EMBL" id="LM995447">
    <property type="protein sequence ID" value="CDZ23760.1"/>
    <property type="molecule type" value="Genomic_DNA"/>
</dbReference>
<feature type="transmembrane region" description="Helical" evidence="6">
    <location>
        <begin position="323"/>
        <end position="346"/>
    </location>
</feature>
<evidence type="ECO:0000256" key="2">
    <source>
        <dbReference type="ARBA" id="ARBA00022692"/>
    </source>
</evidence>
<dbReference type="SUPFAM" id="SSF49879">
    <property type="entry name" value="SMAD/FHA domain"/>
    <property type="match status" value="1"/>
</dbReference>
<evidence type="ECO:0000256" key="6">
    <source>
        <dbReference type="SAM" id="Phobius"/>
    </source>
</evidence>
<keyword evidence="4 6" id="KW-1133">Transmembrane helix</keyword>
<keyword evidence="5 6" id="KW-0472">Membrane</keyword>
<feature type="transmembrane region" description="Helical" evidence="6">
    <location>
        <begin position="402"/>
        <end position="423"/>
    </location>
</feature>
<organism evidence="8 9">
    <name type="scientific">[Clostridium] cellulosi</name>
    <dbReference type="NCBI Taxonomy" id="29343"/>
    <lineage>
        <taxon>Bacteria</taxon>
        <taxon>Bacillati</taxon>
        <taxon>Bacillota</taxon>
        <taxon>Clostridia</taxon>
        <taxon>Eubacteriales</taxon>
        <taxon>Oscillospiraceae</taxon>
        <taxon>Oscillospiraceae incertae sedis</taxon>
    </lineage>
</organism>
<evidence type="ECO:0000256" key="4">
    <source>
        <dbReference type="ARBA" id="ARBA00022989"/>
    </source>
</evidence>
<feature type="transmembrane region" description="Helical" evidence="6">
    <location>
        <begin position="189"/>
        <end position="208"/>
    </location>
</feature>
<dbReference type="GO" id="GO:0008360">
    <property type="term" value="P:regulation of cell shape"/>
    <property type="evidence" value="ECO:0007669"/>
    <property type="project" value="UniProtKB-KW"/>
</dbReference>
<evidence type="ECO:0000256" key="3">
    <source>
        <dbReference type="ARBA" id="ARBA00022960"/>
    </source>
</evidence>
<accession>A0A078KRH8</accession>
<feature type="domain" description="FHA" evidence="7">
    <location>
        <begin position="93"/>
        <end position="142"/>
    </location>
</feature>
<dbReference type="GO" id="GO:0015648">
    <property type="term" value="F:lipid-linked peptidoglycan transporter activity"/>
    <property type="evidence" value="ECO:0007669"/>
    <property type="project" value="TreeGrafter"/>
</dbReference>
<evidence type="ECO:0000259" key="7">
    <source>
        <dbReference type="PROSITE" id="PS50006"/>
    </source>
</evidence>
<evidence type="ECO:0000313" key="8">
    <source>
        <dbReference type="EMBL" id="CDZ23760.1"/>
    </source>
</evidence>
<feature type="transmembrane region" description="Helical" evidence="6">
    <location>
        <begin position="297"/>
        <end position="317"/>
    </location>
</feature>
<sequence>MSLVCNMEVAVLNLNNLFCDVDLTSSSIDFVSAFLSTFSQIYTFAVRWIMPLLAIAIVVRCVLPLISKRRKSAPWGYLIMQNGVELPLYHWENSIGRSRLSDVVLNFPFISRSHAVITLSEGHWVITDLDSKGGVQVNGEDITEPTIVTESDVISLAGLELRLRNADAAAIAERTEENSGVQLSPGSTMLMIVIFQILGALQLFLAAGKDIKPTVILAFFLFIVAESIHYFIFKHGVKSFELEMLAYFLCGIGLFAVATRSPNAVIKQFVAIIIGIAGYSVFLFLLRDLDRAQKVKYVIMAAAVVLLLLNIFLGQVRNGARNWISLGLFTIQPMEFVKVAFVLAGAATLDRLLTTRNLTSFIVFSGACIGTLAITKDFGTALVFFCAFVVIAFMRSGDLRTIALICAGAGLAGLAVISFMPYVSSRFAVWRHAWEYANSKGYQQTRTMVASASGGLLGVGGGKGYLKNVAASDTDLVFGIVCEEWGLIIALTVVFVIVFFAFYAVFSVKSCRSSFYSISACGVAAIFLMQTALNVFGSVDILPLTGVTLPFVSNGGSSIVTCWCLLVFIKSERFVPRRAVKSLT</sequence>
<dbReference type="GO" id="GO:0032153">
    <property type="term" value="C:cell division site"/>
    <property type="evidence" value="ECO:0007669"/>
    <property type="project" value="TreeGrafter"/>
</dbReference>
<feature type="transmembrane region" description="Helical" evidence="6">
    <location>
        <begin position="518"/>
        <end position="539"/>
    </location>
</feature>
<dbReference type="Proteomes" id="UP000032431">
    <property type="component" value="Chromosome I"/>
</dbReference>
<feature type="transmembrane region" description="Helical" evidence="6">
    <location>
        <begin position="551"/>
        <end position="569"/>
    </location>
</feature>
<feature type="transmembrane region" description="Helical" evidence="6">
    <location>
        <begin position="214"/>
        <end position="233"/>
    </location>
</feature>
<dbReference type="KEGG" id="ccel:CCDG5_0630"/>
<feature type="transmembrane region" description="Helical" evidence="6">
    <location>
        <begin position="41"/>
        <end position="63"/>
    </location>
</feature>
<feature type="transmembrane region" description="Helical" evidence="6">
    <location>
        <begin position="485"/>
        <end position="506"/>
    </location>
</feature>
<dbReference type="HOGENOM" id="CLU_029243_3_0_9"/>
<keyword evidence="2 6" id="KW-0812">Transmembrane</keyword>
<protein>
    <recommendedName>
        <fullName evidence="7">FHA domain-containing protein</fullName>
    </recommendedName>
</protein>
<keyword evidence="3" id="KW-0133">Cell shape</keyword>
<proteinExistence type="predicted"/>
<dbReference type="PROSITE" id="PS50006">
    <property type="entry name" value="FHA_DOMAIN"/>
    <property type="match status" value="1"/>
</dbReference>
<dbReference type="Pfam" id="PF01098">
    <property type="entry name" value="FTSW_RODA_SPOVE"/>
    <property type="match status" value="1"/>
</dbReference>
<feature type="transmembrane region" description="Helical" evidence="6">
    <location>
        <begin position="265"/>
        <end position="285"/>
    </location>
</feature>
<feature type="transmembrane region" description="Helical" evidence="6">
    <location>
        <begin position="380"/>
        <end position="395"/>
    </location>
</feature>
<reference evidence="9" key="1">
    <citation type="submission" date="2014-07" db="EMBL/GenBank/DDBJ databases">
        <authorList>
            <person name="Wibberg D."/>
        </authorList>
    </citation>
    <scope>NUCLEOTIDE SEQUENCE [LARGE SCALE GENOMIC DNA]</scope>
    <source>
        <strain evidence="9">DG5</strain>
    </source>
</reference>